<dbReference type="PANTHER" id="PTHR32246:SF111">
    <property type="entry name" value="C2 DOMAIN-CONTAINING PROTEIN"/>
    <property type="match status" value="1"/>
</dbReference>
<accession>A0ABQ7ZCS8</accession>
<sequence length="481" mass="53112">MGETFIEICLISARGLRIGPGFGCSLLKHQLHAVGWIDPKNKFCTTVSASRSDNPHSRTRVITSLDDDDNSMIHALYAEVYSRKPIFLTKKFHGSVFVPLKEFFTKYKNQKSSSGSVFEETISCQLTKENSSKPQGSVNVSIRIAAEKQDFEGSAARQLLVGSGFGSSLLKHQWFAVGWIDPKDKYCTTIDDSRSDNPLWRTKFITSLHDDDDSKIHALNVEVYSREPIFLTKKLHGSATVPLKEFLAKYKNQSSSSSVVEETRSYQLRKTNSSKPQGFVNVSIRISAERQDFAGFTGDFGGVMLSNNSGYMVGSSQHSFASLNQPNNLNSFSVLPDNHNPPMPNPLTNSASSQMQQSYYPPPPMQQSYYPPPQMQQPPPMQQPYYPSAPMQPPSYPPPPMQPPYYPPPPMQPPPPQATWNAGYMPRSENAVNIPSSSSSEGAGRGDARTGPGLGAGAASYGRDYMSGAESDQKFSEPYTK</sequence>
<feature type="region of interest" description="Disordered" evidence="1">
    <location>
        <begin position="331"/>
        <end position="481"/>
    </location>
</feature>
<evidence type="ECO:0000259" key="2">
    <source>
        <dbReference type="PROSITE" id="PS50004"/>
    </source>
</evidence>
<feature type="domain" description="C2" evidence="2">
    <location>
        <begin position="134"/>
        <end position="257"/>
    </location>
</feature>
<feature type="compositionally biased region" description="Pro residues" evidence="1">
    <location>
        <begin position="360"/>
        <end position="382"/>
    </location>
</feature>
<dbReference type="Proteomes" id="UP000824890">
    <property type="component" value="Unassembled WGS sequence"/>
</dbReference>
<protein>
    <recommendedName>
        <fullName evidence="2">C2 domain-containing protein</fullName>
    </recommendedName>
</protein>
<keyword evidence="4" id="KW-1185">Reference proteome</keyword>
<dbReference type="SUPFAM" id="SSF49562">
    <property type="entry name" value="C2 domain (Calcium/lipid-binding domain, CaLB)"/>
    <property type="match status" value="1"/>
</dbReference>
<organism evidence="3 4">
    <name type="scientific">Brassica napus</name>
    <name type="common">Rape</name>
    <dbReference type="NCBI Taxonomy" id="3708"/>
    <lineage>
        <taxon>Eukaryota</taxon>
        <taxon>Viridiplantae</taxon>
        <taxon>Streptophyta</taxon>
        <taxon>Embryophyta</taxon>
        <taxon>Tracheophyta</taxon>
        <taxon>Spermatophyta</taxon>
        <taxon>Magnoliopsida</taxon>
        <taxon>eudicotyledons</taxon>
        <taxon>Gunneridae</taxon>
        <taxon>Pentapetalae</taxon>
        <taxon>rosids</taxon>
        <taxon>malvids</taxon>
        <taxon>Brassicales</taxon>
        <taxon>Brassicaceae</taxon>
        <taxon>Brassiceae</taxon>
        <taxon>Brassica</taxon>
    </lineage>
</organism>
<name>A0ABQ7ZCS8_BRANA</name>
<evidence type="ECO:0000256" key="1">
    <source>
        <dbReference type="SAM" id="MobiDB-lite"/>
    </source>
</evidence>
<reference evidence="3 4" key="1">
    <citation type="submission" date="2021-05" db="EMBL/GenBank/DDBJ databases">
        <title>Genome Assembly of Synthetic Allotetraploid Brassica napus Reveals Homoeologous Exchanges between Subgenomes.</title>
        <authorList>
            <person name="Davis J.T."/>
        </authorList>
    </citation>
    <scope>NUCLEOTIDE SEQUENCE [LARGE SCALE GENOMIC DNA]</scope>
    <source>
        <strain evidence="4">cv. Da-Ae</strain>
        <tissue evidence="3">Seedling</tissue>
    </source>
</reference>
<dbReference type="InterPro" id="IPR035892">
    <property type="entry name" value="C2_domain_sf"/>
</dbReference>
<evidence type="ECO:0000313" key="3">
    <source>
        <dbReference type="EMBL" id="KAH0878036.1"/>
    </source>
</evidence>
<dbReference type="Pfam" id="PF00168">
    <property type="entry name" value="C2"/>
    <property type="match status" value="1"/>
</dbReference>
<comment type="caution">
    <text evidence="3">The sequence shown here is derived from an EMBL/GenBank/DDBJ whole genome shotgun (WGS) entry which is preliminary data.</text>
</comment>
<dbReference type="PANTHER" id="PTHR32246">
    <property type="entry name" value="INGRESSION PROTEIN FIC1"/>
    <property type="match status" value="1"/>
</dbReference>
<feature type="compositionally biased region" description="Polar residues" evidence="1">
    <location>
        <begin position="430"/>
        <end position="441"/>
    </location>
</feature>
<gene>
    <name evidence="3" type="ORF">HID58_065430</name>
</gene>
<feature type="compositionally biased region" description="Basic and acidic residues" evidence="1">
    <location>
        <begin position="471"/>
        <end position="481"/>
    </location>
</feature>
<feature type="compositionally biased region" description="Low complexity" evidence="1">
    <location>
        <begin position="350"/>
        <end position="359"/>
    </location>
</feature>
<feature type="compositionally biased region" description="Pro residues" evidence="1">
    <location>
        <begin position="390"/>
        <end position="417"/>
    </location>
</feature>
<proteinExistence type="predicted"/>
<dbReference type="EMBL" id="JAGKQM010000015">
    <property type="protein sequence ID" value="KAH0878036.1"/>
    <property type="molecule type" value="Genomic_DNA"/>
</dbReference>
<dbReference type="InterPro" id="IPR000008">
    <property type="entry name" value="C2_dom"/>
</dbReference>
<evidence type="ECO:0000313" key="4">
    <source>
        <dbReference type="Proteomes" id="UP000824890"/>
    </source>
</evidence>
<dbReference type="PROSITE" id="PS50004">
    <property type="entry name" value="C2"/>
    <property type="match status" value="1"/>
</dbReference>
<dbReference type="Gene3D" id="2.60.40.150">
    <property type="entry name" value="C2 domain"/>
    <property type="match status" value="1"/>
</dbReference>